<dbReference type="Gene3D" id="3.30.360.10">
    <property type="entry name" value="Dihydrodipicolinate Reductase, domain 2"/>
    <property type="match status" value="1"/>
</dbReference>
<gene>
    <name evidence="5" type="ORF">BCB44BAC_02161</name>
</gene>
<dbReference type="Proteomes" id="UP000242164">
    <property type="component" value="Unassembled WGS sequence"/>
</dbReference>
<dbReference type="InterPro" id="IPR000683">
    <property type="entry name" value="Gfo/Idh/MocA-like_OxRdtase_N"/>
</dbReference>
<accession>A0AAX2CHD9</accession>
<proteinExistence type="inferred from homology"/>
<protein>
    <submittedName>
        <fullName evidence="5">Possible myo-inositol 2-dehydrogenase</fullName>
        <ecNumber evidence="5">1.1.1.18</ecNumber>
    </submittedName>
</protein>
<dbReference type="AlphaFoldDB" id="A0AAX2CHD9"/>
<dbReference type="SUPFAM" id="SSF55347">
    <property type="entry name" value="Glyceraldehyde-3-phosphate dehydrogenase-like, C-terminal domain"/>
    <property type="match status" value="1"/>
</dbReference>
<dbReference type="PANTHER" id="PTHR42840">
    <property type="entry name" value="NAD(P)-BINDING ROSSMANN-FOLD SUPERFAMILY PROTEIN-RELATED"/>
    <property type="match status" value="1"/>
</dbReference>
<name>A0AAX2CHD9_9BACI</name>
<evidence type="ECO:0000259" key="3">
    <source>
        <dbReference type="Pfam" id="PF01408"/>
    </source>
</evidence>
<organism evidence="5 6">
    <name type="scientific">Bacillus cytotoxicus</name>
    <dbReference type="NCBI Taxonomy" id="580165"/>
    <lineage>
        <taxon>Bacteria</taxon>
        <taxon>Bacillati</taxon>
        <taxon>Bacillota</taxon>
        <taxon>Bacilli</taxon>
        <taxon>Bacillales</taxon>
        <taxon>Bacillaceae</taxon>
        <taxon>Bacillus</taxon>
        <taxon>Bacillus cereus group</taxon>
    </lineage>
</organism>
<dbReference type="EMBL" id="FMIK01000024">
    <property type="protein sequence ID" value="SCL92973.1"/>
    <property type="molecule type" value="Genomic_DNA"/>
</dbReference>
<dbReference type="GO" id="GO:0050112">
    <property type="term" value="F:inositol 2-dehydrogenase (NAD+) activity"/>
    <property type="evidence" value="ECO:0007669"/>
    <property type="project" value="UniProtKB-EC"/>
</dbReference>
<dbReference type="EC" id="1.1.1.18" evidence="5"/>
<dbReference type="NCBIfam" id="TIGR04380">
    <property type="entry name" value="myo_inos_iolG"/>
    <property type="match status" value="1"/>
</dbReference>
<evidence type="ECO:0000313" key="6">
    <source>
        <dbReference type="Proteomes" id="UP000242164"/>
    </source>
</evidence>
<dbReference type="Pfam" id="PF22725">
    <property type="entry name" value="GFO_IDH_MocA_C3"/>
    <property type="match status" value="1"/>
</dbReference>
<sequence length="338" mass="37831">MLNVGVIGVGRIGKLHIENSVYIPEMNVVAISDVNIDALHGWAKEKGINKVTNNYHDILQDDNIQAICICSPTNTHATLIKEAALAGKHIFCEKPISFIEKETKEALEVVEKSGVKLQVGFNRRFDHNYKRVRDLIMSGELGEPHILKITSRDPEPPNANYIQTSGGMFMDMTIHDFDMARFVMNSEVTEVYVQGANLIDPIFSEYEDIDTAIITLTFANGAIGVIDNSRKAAYGYDQRIELFAEKGCISTENDCPSTVRISTANGVMQDKPLHFFLERYKEAYITEIQLFVHSILNDEVVICSGNDGLQAERIAHAAKESLRLKQPVKINHPLLLKK</sequence>
<dbReference type="RefSeq" id="WP_087098762.1">
    <property type="nucleotide sequence ID" value="NZ_CP066179.1"/>
</dbReference>
<dbReference type="SUPFAM" id="SSF51735">
    <property type="entry name" value="NAD(P)-binding Rossmann-fold domains"/>
    <property type="match status" value="1"/>
</dbReference>
<evidence type="ECO:0000256" key="2">
    <source>
        <dbReference type="ARBA" id="ARBA00023002"/>
    </source>
</evidence>
<dbReference type="FunFam" id="3.30.360.10:FF:000023">
    <property type="entry name" value="Inositol 2-dehydrogenase"/>
    <property type="match status" value="1"/>
</dbReference>
<dbReference type="InterPro" id="IPR036291">
    <property type="entry name" value="NAD(P)-bd_dom_sf"/>
</dbReference>
<comment type="caution">
    <text evidence="5">The sequence shown here is derived from an EMBL/GenBank/DDBJ whole genome shotgun (WGS) entry which is preliminary data.</text>
</comment>
<dbReference type="Pfam" id="PF01408">
    <property type="entry name" value="GFO_IDH_MocA"/>
    <property type="match status" value="1"/>
</dbReference>
<reference evidence="5 6" key="1">
    <citation type="submission" date="2016-08" db="EMBL/GenBank/DDBJ databases">
        <authorList>
            <person name="Loux V."/>
            <person name="Rue O."/>
        </authorList>
    </citation>
    <scope>NUCLEOTIDE SEQUENCE [LARGE SCALE GENOMIC DNA]</scope>
    <source>
        <strain evidence="5 6">AFSSA_08CEB44bac</strain>
    </source>
</reference>
<feature type="domain" description="Gfo/Idh/MocA-like oxidoreductase N-terminal" evidence="3">
    <location>
        <begin position="2"/>
        <end position="121"/>
    </location>
</feature>
<dbReference type="PANTHER" id="PTHR42840:SF3">
    <property type="entry name" value="BINDING ROSSMANN FOLD OXIDOREDUCTASE, PUTATIVE (AFU_ORTHOLOGUE AFUA_2G10240)-RELATED"/>
    <property type="match status" value="1"/>
</dbReference>
<dbReference type="InterPro" id="IPR030827">
    <property type="entry name" value="Myo_inos_IolG"/>
</dbReference>
<evidence type="ECO:0000259" key="4">
    <source>
        <dbReference type="Pfam" id="PF22725"/>
    </source>
</evidence>
<feature type="domain" description="GFO/IDH/MocA-like oxidoreductase" evidence="4">
    <location>
        <begin position="129"/>
        <end position="249"/>
    </location>
</feature>
<evidence type="ECO:0000313" key="5">
    <source>
        <dbReference type="EMBL" id="SCL92973.1"/>
    </source>
</evidence>
<dbReference type="Gene3D" id="3.40.50.720">
    <property type="entry name" value="NAD(P)-binding Rossmann-like Domain"/>
    <property type="match status" value="1"/>
</dbReference>
<keyword evidence="2 5" id="KW-0560">Oxidoreductase</keyword>
<evidence type="ECO:0000256" key="1">
    <source>
        <dbReference type="ARBA" id="ARBA00010928"/>
    </source>
</evidence>
<comment type="similarity">
    <text evidence="1">Belongs to the Gfo/Idh/MocA family.</text>
</comment>
<dbReference type="GO" id="GO:0000166">
    <property type="term" value="F:nucleotide binding"/>
    <property type="evidence" value="ECO:0007669"/>
    <property type="project" value="InterPro"/>
</dbReference>
<dbReference type="InterPro" id="IPR055170">
    <property type="entry name" value="GFO_IDH_MocA-like_dom"/>
</dbReference>